<dbReference type="Gene3D" id="3.40.30.10">
    <property type="entry name" value="Glutaredoxin"/>
    <property type="match status" value="1"/>
</dbReference>
<keyword evidence="3" id="KW-1185">Reference proteome</keyword>
<dbReference type="SUPFAM" id="SSF52833">
    <property type="entry name" value="Thioredoxin-like"/>
    <property type="match status" value="1"/>
</dbReference>
<reference evidence="2 3" key="1">
    <citation type="submission" date="2022-03" db="EMBL/GenBank/DDBJ databases">
        <title>Hymenobactersp. isolated from the air.</title>
        <authorList>
            <person name="Won M."/>
            <person name="Kwon S.-W."/>
        </authorList>
    </citation>
    <scope>NUCLEOTIDE SEQUENCE [LARGE SCALE GENOMIC DNA]</scope>
    <source>
        <strain evidence="2 3">KACC 21982</strain>
        <plasmid evidence="2 3">unnamed6</plasmid>
    </source>
</reference>
<dbReference type="InterPro" id="IPR039022">
    <property type="entry name" value="KaiB-like"/>
</dbReference>
<feature type="domain" description="KaiB" evidence="1">
    <location>
        <begin position="29"/>
        <end position="110"/>
    </location>
</feature>
<geneLocation type="plasmid" evidence="2 3">
    <name>unnamed6</name>
</geneLocation>
<dbReference type="RefSeq" id="WP_243803530.1">
    <property type="nucleotide sequence ID" value="NZ_CP094675.1"/>
</dbReference>
<sequence length="111" mass="12361">MLPSPPQPPLFSVDAAGSEQPELPEYELQLYVAGTAGRSATARRHLEAICHQYLRGRYTLTIVDLHHHPERAEEDAILGLPCLVKKRPGLVRRLVGDFSDVERVLKVLGVQ</sequence>
<dbReference type="SMART" id="SM01248">
    <property type="entry name" value="KaiB"/>
    <property type="match status" value="1"/>
</dbReference>
<dbReference type="Pfam" id="PF07689">
    <property type="entry name" value="KaiB"/>
    <property type="match status" value="1"/>
</dbReference>
<name>A0ABY4D8X2_9BACT</name>
<gene>
    <name evidence="2" type="ORF">MTX78_25165</name>
</gene>
<proteinExistence type="predicted"/>
<evidence type="ECO:0000313" key="3">
    <source>
        <dbReference type="Proteomes" id="UP000831113"/>
    </source>
</evidence>
<evidence type="ECO:0000259" key="1">
    <source>
        <dbReference type="SMART" id="SM01248"/>
    </source>
</evidence>
<dbReference type="Proteomes" id="UP000831113">
    <property type="component" value="Plasmid unnamed6"/>
</dbReference>
<dbReference type="PANTHER" id="PTHR41709:SF2">
    <property type="entry name" value="CIRCADIAN CLOCK PROTEIN KAIB2"/>
    <property type="match status" value="1"/>
</dbReference>
<keyword evidence="2" id="KW-0614">Plasmid</keyword>
<evidence type="ECO:0000313" key="2">
    <source>
        <dbReference type="EMBL" id="UOG77666.1"/>
    </source>
</evidence>
<organism evidence="2 3">
    <name type="scientific">Hymenobacter tibetensis</name>
    <dbReference type="NCBI Taxonomy" id="497967"/>
    <lineage>
        <taxon>Bacteria</taxon>
        <taxon>Pseudomonadati</taxon>
        <taxon>Bacteroidota</taxon>
        <taxon>Cytophagia</taxon>
        <taxon>Cytophagales</taxon>
        <taxon>Hymenobacteraceae</taxon>
        <taxon>Hymenobacter</taxon>
    </lineage>
</organism>
<accession>A0ABY4D8X2</accession>
<dbReference type="InterPro" id="IPR011649">
    <property type="entry name" value="KaiB_domain"/>
</dbReference>
<protein>
    <submittedName>
        <fullName evidence="2">Circadian clock protein KaiB</fullName>
    </submittedName>
</protein>
<dbReference type="InterPro" id="IPR036249">
    <property type="entry name" value="Thioredoxin-like_sf"/>
</dbReference>
<dbReference type="PANTHER" id="PTHR41709">
    <property type="entry name" value="KAIB-LIKE PROTEIN 1"/>
    <property type="match status" value="1"/>
</dbReference>
<dbReference type="EMBL" id="CP094675">
    <property type="protein sequence ID" value="UOG77666.1"/>
    <property type="molecule type" value="Genomic_DNA"/>
</dbReference>